<evidence type="ECO:0000313" key="1">
    <source>
        <dbReference type="EMBL" id="RRD62898.1"/>
    </source>
</evidence>
<accession>A0A3P1XY48</accession>
<protein>
    <submittedName>
        <fullName evidence="1">Uncharacterized protein</fullName>
    </submittedName>
</protein>
<dbReference type="RefSeq" id="WP_124750512.1">
    <property type="nucleotide sequence ID" value="NZ_RQYS01000004.1"/>
</dbReference>
<dbReference type="Proteomes" id="UP000278609">
    <property type="component" value="Unassembled WGS sequence"/>
</dbReference>
<dbReference type="OrthoDB" id="1100983at2"/>
<dbReference type="EMBL" id="RQYS01000004">
    <property type="protein sequence ID" value="RRD62898.1"/>
    <property type="molecule type" value="Genomic_DNA"/>
</dbReference>
<gene>
    <name evidence="1" type="ORF">EII40_01510</name>
</gene>
<sequence length="162" mass="18693">MKQQIILWIGTLLLLTGEAGCEKEKVHENFSPIKDIPEQVSAFFEKTLPVASESACFFTSSKEELFHVINSMEELQALYSCEEKLPEIDFMRYSVVIGQKRMPNSYYSVSDQRIIELPEVLELNIIAKTLSEGVWPSFSMMYYWGIYPKLPNKKLNVNLVIE</sequence>
<reference evidence="1 2" key="1">
    <citation type="submission" date="2018-11" db="EMBL/GenBank/DDBJ databases">
        <title>Genomes From Bacteria Associated with the Canine Oral Cavity: a Test Case for Automated Genome-Based Taxonomic Assignment.</title>
        <authorList>
            <person name="Coil D.A."/>
            <person name="Jospin G."/>
            <person name="Darling A.E."/>
            <person name="Wallis C."/>
            <person name="Davis I.J."/>
            <person name="Harris S."/>
            <person name="Eisen J.A."/>
            <person name="Holcombe L.J."/>
            <person name="O'Flynn C."/>
        </authorList>
    </citation>
    <scope>NUCLEOTIDE SEQUENCE [LARGE SCALE GENOMIC DNA]</scope>
    <source>
        <strain evidence="1 2">OH2617_COT-023</strain>
    </source>
</reference>
<evidence type="ECO:0000313" key="2">
    <source>
        <dbReference type="Proteomes" id="UP000278609"/>
    </source>
</evidence>
<name>A0A3P1XY48_TANFO</name>
<proteinExistence type="predicted"/>
<organism evidence="1 2">
    <name type="scientific">Tannerella forsythia</name>
    <name type="common">Bacteroides forsythus</name>
    <dbReference type="NCBI Taxonomy" id="28112"/>
    <lineage>
        <taxon>Bacteria</taxon>
        <taxon>Pseudomonadati</taxon>
        <taxon>Bacteroidota</taxon>
        <taxon>Bacteroidia</taxon>
        <taxon>Bacteroidales</taxon>
        <taxon>Tannerellaceae</taxon>
        <taxon>Tannerella</taxon>
    </lineage>
</organism>
<comment type="caution">
    <text evidence="1">The sequence shown here is derived from an EMBL/GenBank/DDBJ whole genome shotgun (WGS) entry which is preliminary data.</text>
</comment>
<dbReference type="AlphaFoldDB" id="A0A3P1XY48"/>